<reference evidence="3" key="1">
    <citation type="journal article" date="2019" name="Int. J. Syst. Evol. Microbiol.">
        <title>The Global Catalogue of Microorganisms (GCM) 10K type strain sequencing project: providing services to taxonomists for standard genome sequencing and annotation.</title>
        <authorList>
            <consortium name="The Broad Institute Genomics Platform"/>
            <consortium name="The Broad Institute Genome Sequencing Center for Infectious Disease"/>
            <person name="Wu L."/>
            <person name="Ma J."/>
        </authorList>
    </citation>
    <scope>NUCLEOTIDE SEQUENCE [LARGE SCALE GENOMIC DNA]</scope>
    <source>
        <strain evidence="3">JCM 31319</strain>
    </source>
</reference>
<gene>
    <name evidence="2" type="ORF">ACFQ2O_10565</name>
</gene>
<dbReference type="EMBL" id="JBHTLD010000083">
    <property type="protein sequence ID" value="MFD1186649.1"/>
    <property type="molecule type" value="Genomic_DNA"/>
</dbReference>
<sequence>MNTLTNDSMHGSIFMFLKRYVENSMNYSAWVNILHSEGLSQRAEEPYQMNQVYPISELFAIMSAASLQKGIPYDEIQMEFGEFLVPDLLLVFKRFVDPSWRTFDMLRNIGSHMHGGIKQENDKTNPPPLHVTTIGNRLLIIDYHSKRRMAGFAIGIIKGLAAYFQEADRVLVQPTTEPNAERVQIRVEFL</sequence>
<evidence type="ECO:0000259" key="1">
    <source>
        <dbReference type="Pfam" id="PF07700"/>
    </source>
</evidence>
<evidence type="ECO:0000313" key="3">
    <source>
        <dbReference type="Proteomes" id="UP001597094"/>
    </source>
</evidence>
<dbReference type="InterPro" id="IPR038158">
    <property type="entry name" value="H-NOX_domain_sf"/>
</dbReference>
<protein>
    <submittedName>
        <fullName evidence="2">Heme NO-binding domain-containing protein</fullName>
    </submittedName>
</protein>
<dbReference type="SUPFAM" id="SSF111126">
    <property type="entry name" value="Ligand-binding domain in the NO signalling and Golgi transport"/>
    <property type="match status" value="1"/>
</dbReference>
<keyword evidence="3" id="KW-1185">Reference proteome</keyword>
<dbReference type="InterPro" id="IPR024096">
    <property type="entry name" value="NO_sig/Golgi_transp_ligand-bd"/>
</dbReference>
<dbReference type="Proteomes" id="UP001597094">
    <property type="component" value="Unassembled WGS sequence"/>
</dbReference>
<name>A0ABW3SP35_9BACT</name>
<dbReference type="Gene3D" id="3.90.1520.10">
    <property type="entry name" value="H-NOX domain"/>
    <property type="match status" value="1"/>
</dbReference>
<accession>A0ABW3SP35</accession>
<feature type="domain" description="Heme NO-binding" evidence="1">
    <location>
        <begin position="11"/>
        <end position="166"/>
    </location>
</feature>
<dbReference type="InterPro" id="IPR011644">
    <property type="entry name" value="Heme_NO-bd"/>
</dbReference>
<organism evidence="2 3">
    <name type="scientific">Pontibacter rugosus</name>
    <dbReference type="NCBI Taxonomy" id="1745966"/>
    <lineage>
        <taxon>Bacteria</taxon>
        <taxon>Pseudomonadati</taxon>
        <taxon>Bacteroidota</taxon>
        <taxon>Cytophagia</taxon>
        <taxon>Cytophagales</taxon>
        <taxon>Hymenobacteraceae</taxon>
        <taxon>Pontibacter</taxon>
    </lineage>
</organism>
<evidence type="ECO:0000313" key="2">
    <source>
        <dbReference type="EMBL" id="MFD1186649.1"/>
    </source>
</evidence>
<proteinExistence type="predicted"/>
<comment type="caution">
    <text evidence="2">The sequence shown here is derived from an EMBL/GenBank/DDBJ whole genome shotgun (WGS) entry which is preliminary data.</text>
</comment>
<dbReference type="RefSeq" id="WP_377527052.1">
    <property type="nucleotide sequence ID" value="NZ_JBHTLD010000083.1"/>
</dbReference>
<dbReference type="Pfam" id="PF07700">
    <property type="entry name" value="HNOB"/>
    <property type="match status" value="1"/>
</dbReference>